<dbReference type="Proteomes" id="UP000664940">
    <property type="component" value="Unassembled WGS sequence"/>
</dbReference>
<comment type="caution">
    <text evidence="9">The sequence shown here is derived from an EMBL/GenBank/DDBJ whole genome shotgun (WGS) entry which is preliminary data.</text>
</comment>
<feature type="coiled-coil region" evidence="5">
    <location>
        <begin position="134"/>
        <end position="161"/>
    </location>
</feature>
<evidence type="ECO:0000259" key="8">
    <source>
        <dbReference type="PROSITE" id="PS50119"/>
    </source>
</evidence>
<dbReference type="InterPro" id="IPR050143">
    <property type="entry name" value="TRIM/RBCC"/>
</dbReference>
<evidence type="ECO:0000256" key="6">
    <source>
        <dbReference type="SAM" id="MobiDB-lite"/>
    </source>
</evidence>
<dbReference type="AlphaFoldDB" id="A0A833YIN4"/>
<dbReference type="PANTHER" id="PTHR24103">
    <property type="entry name" value="E3 UBIQUITIN-PROTEIN LIGASE TRIM"/>
    <property type="match status" value="1"/>
</dbReference>
<feature type="domain" description="B box-type" evidence="8">
    <location>
        <begin position="94"/>
        <end position="130"/>
    </location>
</feature>
<accession>A0A833YIN4</accession>
<keyword evidence="1" id="KW-0479">Metal-binding</keyword>
<dbReference type="PROSITE" id="PS50119">
    <property type="entry name" value="ZF_BBOX"/>
    <property type="match status" value="1"/>
</dbReference>
<dbReference type="SUPFAM" id="SSF57850">
    <property type="entry name" value="RING/U-box"/>
    <property type="match status" value="1"/>
</dbReference>
<dbReference type="SMART" id="SM00336">
    <property type="entry name" value="BBOX"/>
    <property type="match status" value="1"/>
</dbReference>
<name>A0A833YIN4_9CHIR</name>
<evidence type="ECO:0000256" key="5">
    <source>
        <dbReference type="SAM" id="Coils"/>
    </source>
</evidence>
<dbReference type="PROSITE" id="PS50089">
    <property type="entry name" value="ZF_RING_2"/>
    <property type="match status" value="1"/>
</dbReference>
<reference evidence="9 10" key="1">
    <citation type="journal article" date="2020" name="Nature">
        <title>Six reference-quality genomes reveal evolution of bat adaptations.</title>
        <authorList>
            <person name="Jebb D."/>
            <person name="Huang Z."/>
            <person name="Pippel M."/>
            <person name="Hughes G.M."/>
            <person name="Lavrichenko K."/>
            <person name="Devanna P."/>
            <person name="Winkler S."/>
            <person name="Jermiin L.S."/>
            <person name="Skirmuntt E.C."/>
            <person name="Katzourakis A."/>
            <person name="Burkitt-Gray L."/>
            <person name="Ray D.A."/>
            <person name="Sullivan K.A.M."/>
            <person name="Roscito J.G."/>
            <person name="Kirilenko B.M."/>
            <person name="Davalos L.M."/>
            <person name="Corthals A.P."/>
            <person name="Power M.L."/>
            <person name="Jones G."/>
            <person name="Ransome R.D."/>
            <person name="Dechmann D.K.N."/>
            <person name="Locatelli A.G."/>
            <person name="Puechmaille S.J."/>
            <person name="Fedrigo O."/>
            <person name="Jarvis E.D."/>
            <person name="Hiller M."/>
            <person name="Vernes S.C."/>
            <person name="Myers E.W."/>
            <person name="Teeling E.C."/>
        </authorList>
    </citation>
    <scope>NUCLEOTIDE SEQUENCE [LARGE SCALE GENOMIC DNA]</scope>
    <source>
        <strain evidence="9">Bat1K_MPI-CBG_1</strain>
    </source>
</reference>
<feature type="compositionally biased region" description="Basic and acidic residues" evidence="6">
    <location>
        <begin position="192"/>
        <end position="201"/>
    </location>
</feature>
<evidence type="ECO:0000313" key="9">
    <source>
        <dbReference type="EMBL" id="KAF6076209.1"/>
    </source>
</evidence>
<dbReference type="GO" id="GO:0008270">
    <property type="term" value="F:zinc ion binding"/>
    <property type="evidence" value="ECO:0007669"/>
    <property type="project" value="UniProtKB-KW"/>
</dbReference>
<feature type="domain" description="RING-type" evidence="7">
    <location>
        <begin position="16"/>
        <end position="64"/>
    </location>
</feature>
<evidence type="ECO:0000256" key="1">
    <source>
        <dbReference type="ARBA" id="ARBA00022723"/>
    </source>
</evidence>
<evidence type="ECO:0000256" key="2">
    <source>
        <dbReference type="ARBA" id="ARBA00022771"/>
    </source>
</evidence>
<keyword evidence="3" id="KW-0862">Zinc</keyword>
<feature type="region of interest" description="Disordered" evidence="6">
    <location>
        <begin position="191"/>
        <end position="235"/>
    </location>
</feature>
<dbReference type="Gene3D" id="3.30.160.60">
    <property type="entry name" value="Classic Zinc Finger"/>
    <property type="match status" value="1"/>
</dbReference>
<dbReference type="Gene3D" id="3.30.40.10">
    <property type="entry name" value="Zinc/RING finger domain, C3HC4 (zinc finger)"/>
    <property type="match status" value="1"/>
</dbReference>
<keyword evidence="5" id="KW-0175">Coiled coil</keyword>
<gene>
    <name evidence="9" type="ORF">HJG60_019522</name>
</gene>
<dbReference type="PROSITE" id="PS00518">
    <property type="entry name" value="ZF_RING_1"/>
    <property type="match status" value="1"/>
</dbReference>
<dbReference type="Pfam" id="PF00643">
    <property type="entry name" value="zf-B_box"/>
    <property type="match status" value="1"/>
</dbReference>
<dbReference type="CDD" id="cd19761">
    <property type="entry name" value="Bbox2_TRIM5-like"/>
    <property type="match status" value="1"/>
</dbReference>
<evidence type="ECO:0000313" key="10">
    <source>
        <dbReference type="Proteomes" id="UP000664940"/>
    </source>
</evidence>
<dbReference type="InterPro" id="IPR013083">
    <property type="entry name" value="Znf_RING/FYVE/PHD"/>
</dbReference>
<dbReference type="EMBL" id="JABVXQ010000015">
    <property type="protein sequence ID" value="KAF6076209.1"/>
    <property type="molecule type" value="Genomic_DNA"/>
</dbReference>
<evidence type="ECO:0000259" key="7">
    <source>
        <dbReference type="PROSITE" id="PS50089"/>
    </source>
</evidence>
<feature type="compositionally biased region" description="Polar residues" evidence="6">
    <location>
        <begin position="218"/>
        <end position="235"/>
    </location>
</feature>
<organism evidence="9 10">
    <name type="scientific">Phyllostomus discolor</name>
    <name type="common">pale spear-nosed bat</name>
    <dbReference type="NCBI Taxonomy" id="89673"/>
    <lineage>
        <taxon>Eukaryota</taxon>
        <taxon>Metazoa</taxon>
        <taxon>Chordata</taxon>
        <taxon>Craniata</taxon>
        <taxon>Vertebrata</taxon>
        <taxon>Euteleostomi</taxon>
        <taxon>Mammalia</taxon>
        <taxon>Eutheria</taxon>
        <taxon>Laurasiatheria</taxon>
        <taxon>Chiroptera</taxon>
        <taxon>Yangochiroptera</taxon>
        <taxon>Phyllostomidae</taxon>
        <taxon>Phyllostominae</taxon>
        <taxon>Phyllostomus</taxon>
    </lineage>
</organism>
<dbReference type="InterPro" id="IPR017907">
    <property type="entry name" value="Znf_RING_CS"/>
</dbReference>
<dbReference type="Pfam" id="PF13445">
    <property type="entry name" value="zf-RING_UBOX"/>
    <property type="match status" value="1"/>
</dbReference>
<dbReference type="SUPFAM" id="SSF57845">
    <property type="entry name" value="B-box zinc-binding domain"/>
    <property type="match status" value="1"/>
</dbReference>
<evidence type="ECO:0000256" key="3">
    <source>
        <dbReference type="ARBA" id="ARBA00022833"/>
    </source>
</evidence>
<protein>
    <submittedName>
        <fullName evidence="9">Tripartite motif containing 38</fullName>
    </submittedName>
</protein>
<sequence>MASATSSKKMREEATCSICLNLMVEPMSISCGHSYCQACILRFLDNQPRPPPALPQVSPCPQCRAPFQRASLRPNKQLGGLIEALREMDCDVCCEEHNERLQLFCEDEGQLICWRCERAPRHQGHSTALVEDVCPGYKEKLQKAMTKLRQLEEECVHQKASRGKQITEWNVSLRVLRLQLFPGPARGVGGDWAKHSGRLSEPDQTGNPDKKPCVSLCPNLTTSVESSPAPSAFRQ</sequence>
<dbReference type="SMART" id="SM00184">
    <property type="entry name" value="RING"/>
    <property type="match status" value="1"/>
</dbReference>
<dbReference type="InterPro" id="IPR001841">
    <property type="entry name" value="Znf_RING"/>
</dbReference>
<evidence type="ECO:0000256" key="4">
    <source>
        <dbReference type="PROSITE-ProRule" id="PRU00024"/>
    </source>
</evidence>
<proteinExistence type="predicted"/>
<dbReference type="InterPro" id="IPR027370">
    <property type="entry name" value="Znf-RING_euk"/>
</dbReference>
<dbReference type="InterPro" id="IPR000315">
    <property type="entry name" value="Znf_B-box"/>
</dbReference>
<keyword evidence="2 4" id="KW-0863">Zinc-finger</keyword>